<keyword evidence="3" id="KW-1185">Reference proteome</keyword>
<dbReference type="EMBL" id="FOQD01000011">
    <property type="protein sequence ID" value="SFI68031.1"/>
    <property type="molecule type" value="Genomic_DNA"/>
</dbReference>
<dbReference type="InterPro" id="IPR050789">
    <property type="entry name" value="Diverse_Enzym_Activities"/>
</dbReference>
<dbReference type="InterPro" id="IPR001466">
    <property type="entry name" value="Beta-lactam-related"/>
</dbReference>
<reference evidence="3" key="1">
    <citation type="submission" date="2016-10" db="EMBL/GenBank/DDBJ databases">
        <authorList>
            <person name="Varghese N."/>
            <person name="Submissions S."/>
        </authorList>
    </citation>
    <scope>NUCLEOTIDE SEQUENCE [LARGE SCALE GENOMIC DNA]</scope>
    <source>
        <strain evidence="3">DSM 26348</strain>
    </source>
</reference>
<evidence type="ECO:0000313" key="3">
    <source>
        <dbReference type="Proteomes" id="UP000199518"/>
    </source>
</evidence>
<gene>
    <name evidence="2" type="ORF">SAMN05421753_111131</name>
</gene>
<dbReference type="Proteomes" id="UP000199518">
    <property type="component" value="Unassembled WGS sequence"/>
</dbReference>
<name>A0A1I3K691_9PLAN</name>
<dbReference type="InterPro" id="IPR012338">
    <property type="entry name" value="Beta-lactam/transpept-like"/>
</dbReference>
<protein>
    <submittedName>
        <fullName evidence="2">CubicO group peptidase, beta-lactamase class C family</fullName>
    </submittedName>
</protein>
<dbReference type="STRING" id="1576369.SAMN05421753_111131"/>
<dbReference type="PANTHER" id="PTHR43283">
    <property type="entry name" value="BETA-LACTAMASE-RELATED"/>
    <property type="match status" value="1"/>
</dbReference>
<dbReference type="Gene3D" id="3.40.710.10">
    <property type="entry name" value="DD-peptidase/beta-lactamase superfamily"/>
    <property type="match status" value="1"/>
</dbReference>
<organism evidence="2 3">
    <name type="scientific">Planctomicrobium piriforme</name>
    <dbReference type="NCBI Taxonomy" id="1576369"/>
    <lineage>
        <taxon>Bacteria</taxon>
        <taxon>Pseudomonadati</taxon>
        <taxon>Planctomycetota</taxon>
        <taxon>Planctomycetia</taxon>
        <taxon>Planctomycetales</taxon>
        <taxon>Planctomycetaceae</taxon>
        <taxon>Planctomicrobium</taxon>
    </lineage>
</organism>
<evidence type="ECO:0000313" key="2">
    <source>
        <dbReference type="EMBL" id="SFI68031.1"/>
    </source>
</evidence>
<dbReference type="Pfam" id="PF00144">
    <property type="entry name" value="Beta-lactamase"/>
    <property type="match status" value="1"/>
</dbReference>
<feature type="domain" description="Beta-lactamase-related" evidence="1">
    <location>
        <begin position="26"/>
        <end position="354"/>
    </location>
</feature>
<evidence type="ECO:0000259" key="1">
    <source>
        <dbReference type="Pfam" id="PF00144"/>
    </source>
</evidence>
<dbReference type="OrthoDB" id="9770183at2"/>
<dbReference type="PANTHER" id="PTHR43283:SF3">
    <property type="entry name" value="BETA-LACTAMASE FAMILY PROTEIN (AFU_ORTHOLOGUE AFUA_5G07500)"/>
    <property type="match status" value="1"/>
</dbReference>
<accession>A0A1I3K691</accession>
<dbReference type="RefSeq" id="WP_092051596.1">
    <property type="nucleotide sequence ID" value="NZ_FOQD01000011.1"/>
</dbReference>
<dbReference type="AlphaFoldDB" id="A0A1I3K691"/>
<sequence>MTTEIEQRFPRTCQVIASGISRGLHSGVQVFASQNFTPVADFAVGDNAPGRPLTADTRMLWLSAGKPITATAVMKFVERGQLELQQPVVELIPEFTGPGTERITIWNLLTHTAGLKPIVTGFPDHKWEQIIAKIAAAGLKRDQTPGSEVGYDPGRTWFLLGEILQRIDGRPIAQIIREEILEPVEMLSSWLALPSDVYDAEPELVGLTYTSKDGKLNPNRSGSREYAIVPSPGSSMRGPIRELGWFYEMLLRNGETRRGEQLLKPETVREMTRRQRENLFDVSFQHTVDFGLGLIVNSNRYGAETVPYGFGRYASEDSFGHGGSQSSIGFADPERQLVVAAVANGMPGDDLHNQRFRDLNSAIYEDLGLA</sequence>
<dbReference type="SUPFAM" id="SSF56601">
    <property type="entry name" value="beta-lactamase/transpeptidase-like"/>
    <property type="match status" value="1"/>
</dbReference>
<proteinExistence type="predicted"/>